<evidence type="ECO:0000313" key="1">
    <source>
        <dbReference type="EMBL" id="ETT85337.1"/>
    </source>
</evidence>
<reference evidence="1 2" key="1">
    <citation type="journal article" date="2014" name="BMC Genomics">
        <title>Genomic comparison of sporeforming bacilli isolated from milk.</title>
        <authorList>
            <person name="Moreno Switt A.I."/>
            <person name="Andrus A.D."/>
            <person name="Ranieri M.L."/>
            <person name="Orsi R.H."/>
            <person name="Ivy R."/>
            <person name="den Bakker H.C."/>
            <person name="Martin N.H."/>
            <person name="Wiedmann M."/>
            <person name="Boor K.J."/>
        </authorList>
    </citation>
    <scope>NUCLEOTIDE SEQUENCE [LARGE SCALE GENOMIC DNA]</scope>
    <source>
        <strain evidence="1 2">FSL R5-213</strain>
    </source>
</reference>
<dbReference type="RefSeq" id="WP_038184861.1">
    <property type="nucleotide sequence ID" value="NZ_ASQA01000018.1"/>
</dbReference>
<dbReference type="Proteomes" id="UP000019062">
    <property type="component" value="Unassembled WGS sequence"/>
</dbReference>
<comment type="caution">
    <text evidence="1">The sequence shown here is derived from an EMBL/GenBank/DDBJ whole genome shotgun (WGS) entry which is preliminary data.</text>
</comment>
<sequence length="135" mass="15445">MKRKLMWGALVAFSVCFVGCYLALQTKPLSASAIEIHQASIFRSIDDSQLNIDGSVKNSFYTYEGKHMTIIDNKLYIQVEGKIGMNNNPRFEIVEDKGDWASISEIYIYKEDMKEGTLIWPTNNLCGDPEYYQNL</sequence>
<protein>
    <submittedName>
        <fullName evidence="1">Uncharacterized protein</fullName>
    </submittedName>
</protein>
<organism evidence="1 2">
    <name type="scientific">Viridibacillus arenosi FSL R5-213</name>
    <dbReference type="NCBI Taxonomy" id="1227360"/>
    <lineage>
        <taxon>Bacteria</taxon>
        <taxon>Bacillati</taxon>
        <taxon>Bacillota</taxon>
        <taxon>Bacilli</taxon>
        <taxon>Bacillales</taxon>
        <taxon>Caryophanaceae</taxon>
        <taxon>Viridibacillus</taxon>
    </lineage>
</organism>
<proteinExistence type="predicted"/>
<keyword evidence="2" id="KW-1185">Reference proteome</keyword>
<name>W4EZ40_9BACL</name>
<gene>
    <name evidence="1" type="ORF">C176_11589</name>
</gene>
<dbReference type="AlphaFoldDB" id="W4EZ40"/>
<dbReference type="EMBL" id="ASQA01000018">
    <property type="protein sequence ID" value="ETT85337.1"/>
    <property type="molecule type" value="Genomic_DNA"/>
</dbReference>
<evidence type="ECO:0000313" key="2">
    <source>
        <dbReference type="Proteomes" id="UP000019062"/>
    </source>
</evidence>
<accession>W4EZ40</accession>